<dbReference type="CDD" id="cd11378">
    <property type="entry name" value="DUF296"/>
    <property type="match status" value="1"/>
</dbReference>
<evidence type="ECO:0000256" key="5">
    <source>
        <dbReference type="PIRNR" id="PIRNR016021"/>
    </source>
</evidence>
<evidence type="ECO:0000313" key="9">
    <source>
        <dbReference type="EMBL" id="CAL0308564.1"/>
    </source>
</evidence>
<keyword evidence="4 5" id="KW-0539">Nucleus</keyword>
<dbReference type="GO" id="GO:0003700">
    <property type="term" value="F:DNA-binding transcription factor activity"/>
    <property type="evidence" value="ECO:0007669"/>
    <property type="project" value="TreeGrafter"/>
</dbReference>
<dbReference type="Gene3D" id="3.30.1330.80">
    <property type="entry name" value="Hypothetical protein, similar to alpha- acetolactate decarboxylase, domain 2"/>
    <property type="match status" value="1"/>
</dbReference>
<keyword evidence="3 5" id="KW-0804">Transcription</keyword>
<name>A0AAV1WHP1_LUPLU</name>
<reference evidence="9 10" key="1">
    <citation type="submission" date="2024-03" db="EMBL/GenBank/DDBJ databases">
        <authorList>
            <person name="Martinez-Hernandez J."/>
        </authorList>
    </citation>
    <scope>NUCLEOTIDE SEQUENCE [LARGE SCALE GENOMIC DNA]</scope>
</reference>
<keyword evidence="7" id="KW-0812">Transmembrane</keyword>
<keyword evidence="7" id="KW-0472">Membrane</keyword>
<dbReference type="InterPro" id="IPR005175">
    <property type="entry name" value="PPC_dom"/>
</dbReference>
<feature type="transmembrane region" description="Helical" evidence="7">
    <location>
        <begin position="194"/>
        <end position="211"/>
    </location>
</feature>
<organism evidence="9 10">
    <name type="scientific">Lupinus luteus</name>
    <name type="common">European yellow lupine</name>
    <dbReference type="NCBI Taxonomy" id="3873"/>
    <lineage>
        <taxon>Eukaryota</taxon>
        <taxon>Viridiplantae</taxon>
        <taxon>Streptophyta</taxon>
        <taxon>Embryophyta</taxon>
        <taxon>Tracheophyta</taxon>
        <taxon>Spermatophyta</taxon>
        <taxon>Magnoliopsida</taxon>
        <taxon>eudicotyledons</taxon>
        <taxon>Gunneridae</taxon>
        <taxon>Pentapetalae</taxon>
        <taxon>rosids</taxon>
        <taxon>fabids</taxon>
        <taxon>Fabales</taxon>
        <taxon>Fabaceae</taxon>
        <taxon>Papilionoideae</taxon>
        <taxon>50 kb inversion clade</taxon>
        <taxon>genistoids sensu lato</taxon>
        <taxon>core genistoids</taxon>
        <taxon>Genisteae</taxon>
        <taxon>Lupinus</taxon>
    </lineage>
</organism>
<evidence type="ECO:0000256" key="6">
    <source>
        <dbReference type="SAM" id="MobiDB-lite"/>
    </source>
</evidence>
<protein>
    <recommendedName>
        <fullName evidence="5">AT-hook motif nuclear-localized protein</fullName>
    </recommendedName>
</protein>
<comment type="subcellular location">
    <subcellularLocation>
        <location evidence="5">Nucleus</location>
    </subcellularLocation>
</comment>
<dbReference type="PANTHER" id="PTHR31100:SF8">
    <property type="entry name" value="AT-HOOK MOTIF NUCLEAR-LOCALIZED PROTEIN 19"/>
    <property type="match status" value="1"/>
</dbReference>
<dbReference type="AlphaFoldDB" id="A0AAV1WHP1"/>
<proteinExistence type="predicted"/>
<comment type="caution">
    <text evidence="9">The sequence shown here is derived from an EMBL/GenBank/DDBJ whole genome shotgun (WGS) entry which is preliminary data.</text>
</comment>
<dbReference type="PIRSF" id="PIRSF016021">
    <property type="entry name" value="ESCAROLA"/>
    <property type="match status" value="1"/>
</dbReference>
<dbReference type="EMBL" id="CAXHTB010000006">
    <property type="protein sequence ID" value="CAL0308564.1"/>
    <property type="molecule type" value="Genomic_DNA"/>
</dbReference>
<evidence type="ECO:0000259" key="8">
    <source>
        <dbReference type="PROSITE" id="PS51742"/>
    </source>
</evidence>
<gene>
    <name evidence="9" type="ORF">LLUT_LOCUS9624</name>
</gene>
<dbReference type="PROSITE" id="PS51742">
    <property type="entry name" value="PPC"/>
    <property type="match status" value="1"/>
</dbReference>
<evidence type="ECO:0000313" key="10">
    <source>
        <dbReference type="Proteomes" id="UP001497480"/>
    </source>
</evidence>
<dbReference type="Pfam" id="PF03479">
    <property type="entry name" value="PCC"/>
    <property type="match status" value="1"/>
</dbReference>
<sequence length="223" mass="23292">MAHTNNNGKDKNNEGHGQGNPNNPNEKVSTTPVRRGRPVGSKNKPKLPVVMAENIDNVFKTHLIEFASGVNIAESLLHFSRTHQMGLCVLSANGSVISVTLRKASGAMMLHNGRFDIISLNGSFLPIGPTPTSWLNVFLANGDKGGMIGGSVGGPLIALGPVMVMVGIFGSAIYERLPLPSEENGEGELSGGGSYGGIGIGIGDPMLGLFGRSRQKPNGPLNL</sequence>
<evidence type="ECO:0000256" key="2">
    <source>
        <dbReference type="ARBA" id="ARBA00023125"/>
    </source>
</evidence>
<dbReference type="InterPro" id="IPR014476">
    <property type="entry name" value="AHL15-29"/>
</dbReference>
<keyword evidence="10" id="KW-1185">Reference proteome</keyword>
<feature type="region of interest" description="Disordered" evidence="6">
    <location>
        <begin position="1"/>
        <end position="45"/>
    </location>
</feature>
<feature type="domain" description="PPC" evidence="8">
    <location>
        <begin position="56"/>
        <end position="192"/>
    </location>
</feature>
<dbReference type="GO" id="GO:0005634">
    <property type="term" value="C:nucleus"/>
    <property type="evidence" value="ECO:0007669"/>
    <property type="project" value="UniProtKB-SubCell"/>
</dbReference>
<keyword evidence="7" id="KW-1133">Transmembrane helix</keyword>
<accession>A0AAV1WHP1</accession>
<comment type="function">
    <text evidence="5">Transcription factor that specifically binds AT-rich DNA sequences related to the nuclear matrix attachment regions (MARs).</text>
</comment>
<keyword evidence="1 5" id="KW-0805">Transcription regulation</keyword>
<evidence type="ECO:0000256" key="7">
    <source>
        <dbReference type="SAM" id="Phobius"/>
    </source>
</evidence>
<keyword evidence="2 5" id="KW-0238">DNA-binding</keyword>
<evidence type="ECO:0000256" key="1">
    <source>
        <dbReference type="ARBA" id="ARBA00023015"/>
    </source>
</evidence>
<evidence type="ECO:0000256" key="4">
    <source>
        <dbReference type="ARBA" id="ARBA00023242"/>
    </source>
</evidence>
<dbReference type="PANTHER" id="PTHR31100">
    <property type="entry name" value="AT-HOOK MOTIF NUCLEAR-LOCALIZED PROTEIN 15"/>
    <property type="match status" value="1"/>
</dbReference>
<feature type="transmembrane region" description="Helical" evidence="7">
    <location>
        <begin position="156"/>
        <end position="174"/>
    </location>
</feature>
<evidence type="ECO:0000256" key="3">
    <source>
        <dbReference type="ARBA" id="ARBA00023163"/>
    </source>
</evidence>
<dbReference type="SUPFAM" id="SSF117856">
    <property type="entry name" value="AF0104/ALDC/Ptd012-like"/>
    <property type="match status" value="1"/>
</dbReference>
<dbReference type="Proteomes" id="UP001497480">
    <property type="component" value="Unassembled WGS sequence"/>
</dbReference>
<feature type="compositionally biased region" description="Polar residues" evidence="6">
    <location>
        <begin position="19"/>
        <end position="32"/>
    </location>
</feature>
<dbReference type="GO" id="GO:0003680">
    <property type="term" value="F:minor groove of adenine-thymine-rich DNA binding"/>
    <property type="evidence" value="ECO:0007669"/>
    <property type="project" value="UniProtKB-UniRule"/>
</dbReference>